<dbReference type="GO" id="GO:0016853">
    <property type="term" value="F:isomerase activity"/>
    <property type="evidence" value="ECO:0007669"/>
    <property type="project" value="UniProtKB-KW"/>
</dbReference>
<dbReference type="KEGG" id="pbs:Plabr_0077"/>
<dbReference type="InterPro" id="IPR050417">
    <property type="entry name" value="Sugar_Epim/Isomerase"/>
</dbReference>
<proteinExistence type="predicted"/>
<dbReference type="STRING" id="756272.Plabr_0077"/>
<dbReference type="SUPFAM" id="SSF51658">
    <property type="entry name" value="Xylose isomerase-like"/>
    <property type="match status" value="1"/>
</dbReference>
<dbReference type="Gene3D" id="3.20.20.150">
    <property type="entry name" value="Divalent-metal-dependent TIM barrel enzymes"/>
    <property type="match status" value="1"/>
</dbReference>
<dbReference type="OrthoDB" id="9814946at2"/>
<reference evidence="4" key="1">
    <citation type="submission" date="2011-02" db="EMBL/GenBank/DDBJ databases">
        <title>The complete genome of Planctomyces brasiliensis DSM 5305.</title>
        <authorList>
            <person name="Lucas S."/>
            <person name="Copeland A."/>
            <person name="Lapidus A."/>
            <person name="Bruce D."/>
            <person name="Goodwin L."/>
            <person name="Pitluck S."/>
            <person name="Kyrpides N."/>
            <person name="Mavromatis K."/>
            <person name="Pagani I."/>
            <person name="Ivanova N."/>
            <person name="Ovchinnikova G."/>
            <person name="Lu M."/>
            <person name="Detter J.C."/>
            <person name="Han C."/>
            <person name="Land M."/>
            <person name="Hauser L."/>
            <person name="Markowitz V."/>
            <person name="Cheng J.-F."/>
            <person name="Hugenholtz P."/>
            <person name="Woyke T."/>
            <person name="Wu D."/>
            <person name="Tindall B."/>
            <person name="Pomrenke H.G."/>
            <person name="Brambilla E."/>
            <person name="Klenk H.-P."/>
            <person name="Eisen J.A."/>
        </authorList>
    </citation>
    <scope>NUCLEOTIDE SEQUENCE [LARGE SCALE GENOMIC DNA]</scope>
    <source>
        <strain evidence="4">ATCC 49424 / DSM 5305 / JCM 21570 / NBRC 103401 / IFAM 1448</strain>
    </source>
</reference>
<gene>
    <name evidence="3" type="ordered locus">Plabr_0077</name>
</gene>
<dbReference type="eggNOG" id="COG1082">
    <property type="taxonomic scope" value="Bacteria"/>
</dbReference>
<keyword evidence="4" id="KW-1185">Reference proteome</keyword>
<dbReference type="PANTHER" id="PTHR43489:SF7">
    <property type="entry name" value="3-DEHYDRO-D-GULOSIDE 4-EPIMERASE-RELATED"/>
    <property type="match status" value="1"/>
</dbReference>
<feature type="domain" description="Xylose isomerase-like TIM barrel" evidence="2">
    <location>
        <begin position="23"/>
        <end position="275"/>
    </location>
</feature>
<dbReference type="InterPro" id="IPR036237">
    <property type="entry name" value="Xyl_isomerase-like_sf"/>
</dbReference>
<dbReference type="InterPro" id="IPR013022">
    <property type="entry name" value="Xyl_isomerase-like_TIM-brl"/>
</dbReference>
<evidence type="ECO:0000313" key="3">
    <source>
        <dbReference type="EMBL" id="ADY57707.1"/>
    </source>
</evidence>
<dbReference type="RefSeq" id="WP_013626451.1">
    <property type="nucleotide sequence ID" value="NC_015174.1"/>
</dbReference>
<evidence type="ECO:0000256" key="1">
    <source>
        <dbReference type="ARBA" id="ARBA00023235"/>
    </source>
</evidence>
<dbReference type="Proteomes" id="UP000006860">
    <property type="component" value="Chromosome"/>
</dbReference>
<dbReference type="AlphaFoldDB" id="F0SLM4"/>
<dbReference type="Pfam" id="PF01261">
    <property type="entry name" value="AP_endonuc_2"/>
    <property type="match status" value="1"/>
</dbReference>
<accession>F0SLM4</accession>
<evidence type="ECO:0000313" key="4">
    <source>
        <dbReference type="Proteomes" id="UP000006860"/>
    </source>
</evidence>
<dbReference type="EMBL" id="CP002546">
    <property type="protein sequence ID" value="ADY57707.1"/>
    <property type="molecule type" value="Genomic_DNA"/>
</dbReference>
<dbReference type="PANTHER" id="PTHR43489">
    <property type="entry name" value="ISOMERASE"/>
    <property type="match status" value="1"/>
</dbReference>
<evidence type="ECO:0000259" key="2">
    <source>
        <dbReference type="Pfam" id="PF01261"/>
    </source>
</evidence>
<sequence>MKFGMNLLLWTATVTEEHFPLLEDVKSWGYDGVELPMFDFDLERNKKVGAKLDELGLGRTAVTVCTAEENPISPDPAIRQAGLARLKSAIDACQAAGATHLCGPIHSALGEFTGQGRTEDEWDWAKEILSQAADYAAQANVTLVAEYLNRFECYFLNCAEDCAKFCREVNHPSLKMMYDSFHANIEEKNIHEAIQACKDQMVHVHISENDRSTPGEGNIRWDETFAALKEVNYDGWMTIEAFGLALPELAAATRIWRRMYPSEEHLAKEGLAFMKGKAGA</sequence>
<keyword evidence="1 3" id="KW-0413">Isomerase</keyword>
<protein>
    <submittedName>
        <fullName evidence="3">Xylose isomerase domain-containing protein TIM barrel</fullName>
    </submittedName>
</protein>
<name>F0SLM4_RUBBR</name>
<dbReference type="HOGENOM" id="CLU_050006_8_2_0"/>
<organism evidence="3 4">
    <name type="scientific">Rubinisphaera brasiliensis (strain ATCC 49424 / DSM 5305 / JCM 21570 / IAM 15109 / NBRC 103401 / IFAM 1448)</name>
    <name type="common">Planctomyces brasiliensis</name>
    <dbReference type="NCBI Taxonomy" id="756272"/>
    <lineage>
        <taxon>Bacteria</taxon>
        <taxon>Pseudomonadati</taxon>
        <taxon>Planctomycetota</taxon>
        <taxon>Planctomycetia</taxon>
        <taxon>Planctomycetales</taxon>
        <taxon>Planctomycetaceae</taxon>
        <taxon>Rubinisphaera</taxon>
    </lineage>
</organism>